<dbReference type="Pfam" id="PF25917">
    <property type="entry name" value="BSH_RND"/>
    <property type="match status" value="1"/>
</dbReference>
<sequence length="365" mass="40462">MRDKKKIPKELIMHRALLALPLLLALSACNQAPAEPEATTETEEETQVVSLPVEVTPVNVDSIGSYYATTAILEAPEEAMVVNRVSGIITAIAVEEGDQVKAGQLLAQIDPKRYEYNLKKAQAELNVIDQELERMKQIANKQLVSEETMARLEYRRLSALADLELAQLELNYSRITAPFDGVIASRMVKRGNMAELYSTLFHLVHQSELHGILHLPERELEQIQKGQLAELELSDHTNAYGTVTRISPVVDAATGTFKVTLTIDNQQDKLKAGMLAKAKLKYASHDHALVIPRHALLRQDRGHAVFVIQEGKAQRREVSLGFEDNGLIEILDGLGAGEQVVTRGQHQLKQDAVVEVIDSLQLAQH</sequence>
<protein>
    <submittedName>
        <fullName evidence="7">Efflux RND transporter periplasmic adaptor subunit</fullName>
    </submittedName>
</protein>
<evidence type="ECO:0000259" key="5">
    <source>
        <dbReference type="Pfam" id="PF25954"/>
    </source>
</evidence>
<dbReference type="AlphaFoldDB" id="A0A4U1BSR2"/>
<proteinExistence type="inferred from homology"/>
<feature type="domain" description="CusB-like beta-barrel" evidence="5">
    <location>
        <begin position="214"/>
        <end position="281"/>
    </location>
</feature>
<dbReference type="InterPro" id="IPR058792">
    <property type="entry name" value="Beta-barrel_RND_2"/>
</dbReference>
<feature type="domain" description="YknX-like C-terminal permuted SH3-like" evidence="6">
    <location>
        <begin position="288"/>
        <end position="355"/>
    </location>
</feature>
<dbReference type="OrthoDB" id="9806939at2"/>
<dbReference type="Gene3D" id="2.40.420.20">
    <property type="match status" value="1"/>
</dbReference>
<evidence type="ECO:0000256" key="3">
    <source>
        <dbReference type="SAM" id="SignalP"/>
    </source>
</evidence>
<gene>
    <name evidence="7" type="ORF">FCL42_01550</name>
</gene>
<dbReference type="InterPro" id="IPR006143">
    <property type="entry name" value="RND_pump_MFP"/>
</dbReference>
<dbReference type="PANTHER" id="PTHR30469:SF38">
    <property type="entry name" value="HLYD FAMILY SECRETION PROTEIN"/>
    <property type="match status" value="1"/>
</dbReference>
<dbReference type="Proteomes" id="UP000305675">
    <property type="component" value="Unassembled WGS sequence"/>
</dbReference>
<keyword evidence="3" id="KW-0732">Signal</keyword>
<evidence type="ECO:0000256" key="1">
    <source>
        <dbReference type="ARBA" id="ARBA00009477"/>
    </source>
</evidence>
<evidence type="ECO:0000313" key="8">
    <source>
        <dbReference type="Proteomes" id="UP000305675"/>
    </source>
</evidence>
<keyword evidence="2" id="KW-0813">Transport</keyword>
<comment type="caution">
    <text evidence="7">The sequence shown here is derived from an EMBL/GenBank/DDBJ whole genome shotgun (WGS) entry which is preliminary data.</text>
</comment>
<feature type="domain" description="Multidrug resistance protein MdtA-like barrel-sandwich hybrid" evidence="4">
    <location>
        <begin position="78"/>
        <end position="197"/>
    </location>
</feature>
<reference evidence="7 8" key="1">
    <citation type="submission" date="2019-04" db="EMBL/GenBank/DDBJ databases">
        <authorList>
            <person name="Hwang J.C."/>
        </authorList>
    </citation>
    <scope>NUCLEOTIDE SEQUENCE [LARGE SCALE GENOMIC DNA]</scope>
    <source>
        <strain evidence="7 8">IMCC35002</strain>
    </source>
</reference>
<dbReference type="Gene3D" id="1.10.287.470">
    <property type="entry name" value="Helix hairpin bin"/>
    <property type="match status" value="1"/>
</dbReference>
<organism evidence="7 8">
    <name type="scientific">Ferrimonas aestuarii</name>
    <dbReference type="NCBI Taxonomy" id="2569539"/>
    <lineage>
        <taxon>Bacteria</taxon>
        <taxon>Pseudomonadati</taxon>
        <taxon>Pseudomonadota</taxon>
        <taxon>Gammaproteobacteria</taxon>
        <taxon>Alteromonadales</taxon>
        <taxon>Ferrimonadaceae</taxon>
        <taxon>Ferrimonas</taxon>
    </lineage>
</organism>
<dbReference type="GO" id="GO:0015562">
    <property type="term" value="F:efflux transmembrane transporter activity"/>
    <property type="evidence" value="ECO:0007669"/>
    <property type="project" value="TreeGrafter"/>
</dbReference>
<evidence type="ECO:0000259" key="4">
    <source>
        <dbReference type="Pfam" id="PF25917"/>
    </source>
</evidence>
<feature type="chain" id="PRO_5020305037" evidence="3">
    <location>
        <begin position="35"/>
        <end position="365"/>
    </location>
</feature>
<dbReference type="InterPro" id="IPR058637">
    <property type="entry name" value="YknX-like_C"/>
</dbReference>
<dbReference type="GO" id="GO:1990281">
    <property type="term" value="C:efflux pump complex"/>
    <property type="evidence" value="ECO:0007669"/>
    <property type="project" value="TreeGrafter"/>
</dbReference>
<dbReference type="SUPFAM" id="SSF111369">
    <property type="entry name" value="HlyD-like secretion proteins"/>
    <property type="match status" value="1"/>
</dbReference>
<dbReference type="Pfam" id="PF25954">
    <property type="entry name" value="Beta-barrel_RND_2"/>
    <property type="match status" value="1"/>
</dbReference>
<dbReference type="NCBIfam" id="TIGR01730">
    <property type="entry name" value="RND_mfp"/>
    <property type="match status" value="1"/>
</dbReference>
<evidence type="ECO:0000256" key="2">
    <source>
        <dbReference type="ARBA" id="ARBA00022448"/>
    </source>
</evidence>
<keyword evidence="8" id="KW-1185">Reference proteome</keyword>
<dbReference type="EMBL" id="SWCJ01000001">
    <property type="protein sequence ID" value="TKB58456.1"/>
    <property type="molecule type" value="Genomic_DNA"/>
</dbReference>
<evidence type="ECO:0000259" key="6">
    <source>
        <dbReference type="Pfam" id="PF25989"/>
    </source>
</evidence>
<evidence type="ECO:0000313" key="7">
    <source>
        <dbReference type="EMBL" id="TKB58456.1"/>
    </source>
</evidence>
<accession>A0A4U1BSR2</accession>
<dbReference type="PANTHER" id="PTHR30469">
    <property type="entry name" value="MULTIDRUG RESISTANCE PROTEIN MDTA"/>
    <property type="match status" value="1"/>
</dbReference>
<name>A0A4U1BSR2_9GAMM</name>
<dbReference type="PROSITE" id="PS51257">
    <property type="entry name" value="PROKAR_LIPOPROTEIN"/>
    <property type="match status" value="1"/>
</dbReference>
<dbReference type="Pfam" id="PF25989">
    <property type="entry name" value="YknX_C"/>
    <property type="match status" value="1"/>
</dbReference>
<feature type="signal peptide" evidence="3">
    <location>
        <begin position="1"/>
        <end position="34"/>
    </location>
</feature>
<dbReference type="InterPro" id="IPR058625">
    <property type="entry name" value="MdtA-like_BSH"/>
</dbReference>
<dbReference type="Gene3D" id="2.40.50.100">
    <property type="match status" value="1"/>
</dbReference>
<comment type="similarity">
    <text evidence="1">Belongs to the membrane fusion protein (MFP) (TC 8.A.1) family.</text>
</comment>
<dbReference type="FunFam" id="2.40.420.20:FF:000006">
    <property type="entry name" value="RND family efflux transporter MFP subunit"/>
    <property type="match status" value="1"/>
</dbReference>
<dbReference type="Gene3D" id="2.40.30.170">
    <property type="match status" value="1"/>
</dbReference>